<comment type="pathway">
    <text evidence="2 17">tRNA modification; tRNA-queuosine biosynthesis.</text>
</comment>
<evidence type="ECO:0000256" key="7">
    <source>
        <dbReference type="ARBA" id="ARBA00022694"/>
    </source>
</evidence>
<dbReference type="AlphaFoldDB" id="A0A6J4CZJ5"/>
<sequence length="401" mass="46451">MTMDIKMSDLNTTKVDTPTSIFVHICCSVDSHYFLQELRKLYPNIPLTGFFYNPNIHPFTEYQLRLQDVKRSCKMLDISLIEGDYTLDSWLKATKGLEQEKEKGARCSICFDVRLETSAQMALMLGKQHFSTTLLSSPMKEQEVLKTQGELIGKRYGLEFVYLNVRAKGGVTKQNTLAKQDKLYRQNYCGCYFALNDQREAQNKPCIELISFLDRQIHPASITHRLELFKQRAILEEKQQNYELLQQSLQTYLLCRGLVKIHDKTLPSHILKHSMEKKVTIKDLQIQRISLKPTLGEKICSQQYHFDLKPQNMELGFSVKDETLFLDTKGTSTLLNTPHKPLKALKLSYDQELYIREKLVGTESIQPIIIVEDLRLLQSPISVEIVAQFFTHKNFYLVQTP</sequence>
<dbReference type="GO" id="GO:0052693">
    <property type="term" value="F:epoxyqueuosine reductase activity"/>
    <property type="evidence" value="ECO:0007669"/>
    <property type="project" value="UniProtKB-UniRule"/>
</dbReference>
<dbReference type="GO" id="GO:0051539">
    <property type="term" value="F:4 iron, 4 sulfur cluster binding"/>
    <property type="evidence" value="ECO:0007669"/>
    <property type="project" value="UniProtKB-UniRule"/>
</dbReference>
<evidence type="ECO:0000256" key="12">
    <source>
        <dbReference type="ARBA" id="ARBA00023014"/>
    </source>
</evidence>
<evidence type="ECO:0000256" key="10">
    <source>
        <dbReference type="ARBA" id="ARBA00023002"/>
    </source>
</evidence>
<dbReference type="Proteomes" id="UP000317935">
    <property type="component" value="Chromosome"/>
</dbReference>
<evidence type="ECO:0000256" key="4">
    <source>
        <dbReference type="ARBA" id="ARBA00012622"/>
    </source>
</evidence>
<evidence type="ECO:0000313" key="21">
    <source>
        <dbReference type="Proteomes" id="UP000509742"/>
    </source>
</evidence>
<dbReference type="PANTHER" id="PTHR36701:SF1">
    <property type="entry name" value="EPOXYQUEUOSINE REDUCTASE QUEH"/>
    <property type="match status" value="1"/>
</dbReference>
<evidence type="ECO:0000256" key="14">
    <source>
        <dbReference type="ARBA" id="ARBA00023284"/>
    </source>
</evidence>
<dbReference type="Proteomes" id="UP000509742">
    <property type="component" value="Chromosome"/>
</dbReference>
<feature type="binding site" evidence="17">
    <location>
        <position position="27"/>
    </location>
    <ligand>
        <name>[4Fe-4S] cluster</name>
        <dbReference type="ChEBI" id="CHEBI:49883"/>
    </ligand>
</feature>
<reference evidence="19 20" key="1">
    <citation type="submission" date="2019-06" db="EMBL/GenBank/DDBJ databases">
        <title>Complete genome sequence of Helicobacter suis SNTW101c.</title>
        <authorList>
            <person name="Rimbara E."/>
            <person name="Suzuki M."/>
            <person name="Matsui H."/>
            <person name="Nakamura M."/>
            <person name="Mori S."/>
            <person name="Shibayama K."/>
        </authorList>
    </citation>
    <scope>NUCLEOTIDE SEQUENCE [LARGE SCALE GENOMIC DNA]</scope>
    <source>
        <strain evidence="19 20">SNTW101c</strain>
    </source>
</reference>
<keyword evidence="21" id="KW-1185">Reference proteome</keyword>
<dbReference type="GO" id="GO:0046872">
    <property type="term" value="F:metal ion binding"/>
    <property type="evidence" value="ECO:0007669"/>
    <property type="project" value="UniProtKB-KW"/>
</dbReference>
<dbReference type="PANTHER" id="PTHR36701">
    <property type="entry name" value="EPOXYQUEUOSINE REDUCTASE QUEH"/>
    <property type="match status" value="1"/>
</dbReference>
<feature type="binding site" evidence="17">
    <location>
        <position position="26"/>
    </location>
    <ligand>
        <name>[4Fe-4S] cluster</name>
        <dbReference type="ChEBI" id="CHEBI:49883"/>
    </ligand>
</feature>
<evidence type="ECO:0000256" key="17">
    <source>
        <dbReference type="HAMAP-Rule" id="MF_02089"/>
    </source>
</evidence>
<evidence type="ECO:0000256" key="3">
    <source>
        <dbReference type="ARBA" id="ARBA00008207"/>
    </source>
</evidence>
<dbReference type="Pfam" id="PF02677">
    <property type="entry name" value="QueH"/>
    <property type="match status" value="1"/>
</dbReference>
<keyword evidence="11 17" id="KW-0408">Iron</keyword>
<comment type="similarity">
    <text evidence="3 17">Belongs to the QueH family.</text>
</comment>
<dbReference type="EMBL" id="AP023036">
    <property type="protein sequence ID" value="BCD46227.1"/>
    <property type="molecule type" value="Genomic_DNA"/>
</dbReference>
<keyword evidence="13 17" id="KW-1015">Disulfide bond</keyword>
<evidence type="ECO:0000256" key="15">
    <source>
        <dbReference type="ARBA" id="ARBA00031446"/>
    </source>
</evidence>
<accession>A0A6J4CZJ5</accession>
<feature type="binding site" evidence="17">
    <location>
        <position position="110"/>
    </location>
    <ligand>
        <name>[4Fe-4S] cluster</name>
        <dbReference type="ChEBI" id="CHEBI:49883"/>
    </ligand>
</feature>
<evidence type="ECO:0000256" key="16">
    <source>
        <dbReference type="ARBA" id="ARBA00047415"/>
    </source>
</evidence>
<dbReference type="InterPro" id="IPR003828">
    <property type="entry name" value="QueH"/>
</dbReference>
<dbReference type="UniPathway" id="UPA00392"/>
<dbReference type="HAMAP" id="MF_02089">
    <property type="entry name" value="QueH"/>
    <property type="match status" value="1"/>
</dbReference>
<evidence type="ECO:0000313" key="19">
    <source>
        <dbReference type="EMBL" id="BCD70564.1"/>
    </source>
</evidence>
<dbReference type="EMBL" id="AP019774">
    <property type="protein sequence ID" value="BCD70564.1"/>
    <property type="molecule type" value="Genomic_DNA"/>
</dbReference>
<keyword evidence="12 17" id="KW-0411">Iron-sulfur</keyword>
<evidence type="ECO:0000256" key="5">
    <source>
        <dbReference type="ARBA" id="ARBA00016895"/>
    </source>
</evidence>
<evidence type="ECO:0000256" key="11">
    <source>
        <dbReference type="ARBA" id="ARBA00023004"/>
    </source>
</evidence>
<evidence type="ECO:0000256" key="2">
    <source>
        <dbReference type="ARBA" id="ARBA00004691"/>
    </source>
</evidence>
<evidence type="ECO:0000256" key="13">
    <source>
        <dbReference type="ARBA" id="ARBA00023157"/>
    </source>
</evidence>
<keyword evidence="9 17" id="KW-0671">Queuosine biosynthesis</keyword>
<keyword evidence="6 17" id="KW-0004">4Fe-4S</keyword>
<keyword evidence="8 17" id="KW-0479">Metal-binding</keyword>
<comment type="function">
    <text evidence="1 17">Catalyzes the conversion of epoxyqueuosine (oQ) to queuosine (Q), which is a hypermodified base found in the wobble positions of tRNA(Asp), tRNA(Asn), tRNA(His) and tRNA(Tyr).</text>
</comment>
<comment type="catalytic activity">
    <reaction evidence="16 17">
        <text>epoxyqueuosine(34) in tRNA + AH2 = queuosine(34) in tRNA + A + H2O</text>
        <dbReference type="Rhea" id="RHEA:32159"/>
        <dbReference type="Rhea" id="RHEA-COMP:18571"/>
        <dbReference type="Rhea" id="RHEA-COMP:18582"/>
        <dbReference type="ChEBI" id="CHEBI:13193"/>
        <dbReference type="ChEBI" id="CHEBI:15377"/>
        <dbReference type="ChEBI" id="CHEBI:17499"/>
        <dbReference type="ChEBI" id="CHEBI:194431"/>
        <dbReference type="ChEBI" id="CHEBI:194443"/>
        <dbReference type="EC" id="1.17.99.6"/>
    </reaction>
</comment>
<dbReference type="EC" id="1.17.99.6" evidence="4 17"/>
<evidence type="ECO:0000256" key="8">
    <source>
        <dbReference type="ARBA" id="ARBA00022723"/>
    </source>
</evidence>
<feature type="binding site" evidence="17">
    <location>
        <position position="107"/>
    </location>
    <ligand>
        <name>[4Fe-4S] cluster</name>
        <dbReference type="ChEBI" id="CHEBI:49883"/>
    </ligand>
</feature>
<evidence type="ECO:0000313" key="18">
    <source>
        <dbReference type="EMBL" id="BCD46227.1"/>
    </source>
</evidence>
<keyword evidence="7 17" id="KW-0819">tRNA processing</keyword>
<keyword evidence="10 17" id="KW-0560">Oxidoreductase</keyword>
<evidence type="ECO:0000256" key="1">
    <source>
        <dbReference type="ARBA" id="ARBA00002268"/>
    </source>
</evidence>
<organism evidence="19 20">
    <name type="scientific">Helicobacter suis</name>
    <dbReference type="NCBI Taxonomy" id="104628"/>
    <lineage>
        <taxon>Bacteria</taxon>
        <taxon>Pseudomonadati</taxon>
        <taxon>Campylobacterota</taxon>
        <taxon>Epsilonproteobacteria</taxon>
        <taxon>Campylobacterales</taxon>
        <taxon>Helicobacteraceae</taxon>
        <taxon>Helicobacter</taxon>
    </lineage>
</organism>
<evidence type="ECO:0000313" key="20">
    <source>
        <dbReference type="Proteomes" id="UP000317935"/>
    </source>
</evidence>
<evidence type="ECO:0000256" key="6">
    <source>
        <dbReference type="ARBA" id="ARBA00022485"/>
    </source>
</evidence>
<reference evidence="18 21" key="2">
    <citation type="submission" date="2020-04" db="EMBL/GenBank/DDBJ databases">
        <title>Genomic analysis of gastric non-Helicobacter pylori Helicobacters isolated in Japan.</title>
        <authorList>
            <person name="Suzuki M."/>
            <person name="Rimbara E."/>
        </authorList>
    </citation>
    <scope>NUCLEOTIDE SEQUENCE [LARGE SCALE GENOMIC DNA]</scope>
    <source>
        <strain evidence="18 21">NHP19-0020</strain>
    </source>
</reference>
<protein>
    <recommendedName>
        <fullName evidence="5 17">Epoxyqueuosine reductase QueH</fullName>
        <ecNumber evidence="4 17">1.17.99.6</ecNumber>
    </recommendedName>
    <alternativeName>
        <fullName evidence="15 17">Queuosine biosynthesis protein QueH</fullName>
    </alternativeName>
</protein>
<name>A0A6J4CZJ5_9HELI</name>
<gene>
    <name evidence="17" type="primary">queH</name>
    <name evidence="18" type="ORF">NHP190020_12660</name>
    <name evidence="19" type="ORF">SNTW_12090</name>
</gene>
<dbReference type="GO" id="GO:0008616">
    <property type="term" value="P:tRNA queuosine(34) biosynthetic process"/>
    <property type="evidence" value="ECO:0007669"/>
    <property type="project" value="UniProtKB-UniRule"/>
</dbReference>
<keyword evidence="14 17" id="KW-0676">Redox-active center</keyword>
<proteinExistence type="inferred from homology"/>
<feature type="disulfide bond" description="Redox-active" evidence="17">
    <location>
        <begin position="189"/>
        <end position="191"/>
    </location>
</feature>
<evidence type="ECO:0000256" key="9">
    <source>
        <dbReference type="ARBA" id="ARBA00022785"/>
    </source>
</evidence>